<dbReference type="GeneID" id="31676385"/>
<dbReference type="KEGG" id="fai:FAD_0881"/>
<keyword evidence="1" id="KW-0812">Transmembrane</keyword>
<evidence type="ECO:0000313" key="4">
    <source>
        <dbReference type="Proteomes" id="UP000192050"/>
    </source>
</evidence>
<dbReference type="STRING" id="74969.FAD_0881"/>
<name>A0A1V0N3W1_9ARCH</name>
<feature type="transmembrane region" description="Helical" evidence="1">
    <location>
        <begin position="126"/>
        <end position="150"/>
    </location>
</feature>
<sequence length="211" mass="23079">MALLPYAFFSSLGYIGIFVLSLLSSLIIFIPVPYLFVILFAALSGRFDPGLLILSSTGGATIGKMALFQSFYSGAAITKTKTRENLTAFQTLVSRYAWIAVFIVASTPSPDDIVYVPLGIARYSRIHFFTALLAGKTVITALTVLGAGILSHSVFGSLILGEDKYSTIEIIIIGIIFAILAVLITYIINRIDWKKYIDKHASVKSRKQKLQ</sequence>
<evidence type="ECO:0000313" key="3">
    <source>
        <dbReference type="EMBL" id="ARD84775.1"/>
    </source>
</evidence>
<keyword evidence="1" id="KW-0472">Membrane</keyword>
<proteinExistence type="predicted"/>
<keyword evidence="1" id="KW-1133">Transmembrane helix</keyword>
<dbReference type="RefSeq" id="WP_081142114.1">
    <property type="nucleotide sequence ID" value="NZ_CP015363.1"/>
</dbReference>
<feature type="domain" description="VTT" evidence="2">
    <location>
        <begin position="37"/>
        <end position="144"/>
    </location>
</feature>
<dbReference type="Pfam" id="PF09335">
    <property type="entry name" value="VTT_dom"/>
    <property type="match status" value="1"/>
</dbReference>
<evidence type="ECO:0000256" key="1">
    <source>
        <dbReference type="SAM" id="Phobius"/>
    </source>
</evidence>
<keyword evidence="4" id="KW-1185">Reference proteome</keyword>
<feature type="transmembrane region" description="Helical" evidence="1">
    <location>
        <begin position="12"/>
        <end position="43"/>
    </location>
</feature>
<evidence type="ECO:0000259" key="2">
    <source>
        <dbReference type="Pfam" id="PF09335"/>
    </source>
</evidence>
<dbReference type="PANTHER" id="PTHR42709:SF10">
    <property type="entry name" value="SNARE ASSOCIATED GOLGI PROTEIN"/>
    <property type="match status" value="1"/>
</dbReference>
<reference evidence="3 4" key="1">
    <citation type="submission" date="2011-10" db="EMBL/GenBank/DDBJ databases">
        <title>Metabolic and evolutionary patterns in the extreme acidophile Ferroplasma acidiphilum.</title>
        <authorList>
            <person name="Golyshina O.V."/>
            <person name="Kozyavkin S.A."/>
            <person name="Tatusov R.L."/>
            <person name="Slesarev A.I."/>
            <person name="Golyshin P.N."/>
        </authorList>
    </citation>
    <scope>NUCLEOTIDE SEQUENCE [LARGE SCALE GENOMIC DNA]</scope>
    <source>
        <strain evidence="4">Y</strain>
    </source>
</reference>
<dbReference type="AlphaFoldDB" id="A0A1V0N3W1"/>
<dbReference type="InterPro" id="IPR032816">
    <property type="entry name" value="VTT_dom"/>
</dbReference>
<gene>
    <name evidence="3" type="ORF">FAD_0881</name>
</gene>
<dbReference type="GO" id="GO:0005886">
    <property type="term" value="C:plasma membrane"/>
    <property type="evidence" value="ECO:0007669"/>
    <property type="project" value="TreeGrafter"/>
</dbReference>
<feature type="transmembrane region" description="Helical" evidence="1">
    <location>
        <begin position="170"/>
        <end position="189"/>
    </location>
</feature>
<dbReference type="Proteomes" id="UP000192050">
    <property type="component" value="Chromosome"/>
</dbReference>
<dbReference type="PANTHER" id="PTHR42709">
    <property type="entry name" value="ALKALINE PHOSPHATASE LIKE PROTEIN"/>
    <property type="match status" value="1"/>
</dbReference>
<protein>
    <submittedName>
        <fullName evidence="3">DedA family transporter</fullName>
    </submittedName>
</protein>
<dbReference type="EMBL" id="CP015363">
    <property type="protein sequence ID" value="ARD84775.1"/>
    <property type="molecule type" value="Genomic_DNA"/>
</dbReference>
<accession>A0A1V0N3W1</accession>
<dbReference type="InterPro" id="IPR051311">
    <property type="entry name" value="DedA_domain"/>
</dbReference>
<organism evidence="3 4">
    <name type="scientific">Ferroplasma acidiphilum</name>
    <dbReference type="NCBI Taxonomy" id="74969"/>
    <lineage>
        <taxon>Archaea</taxon>
        <taxon>Methanobacteriati</taxon>
        <taxon>Thermoplasmatota</taxon>
        <taxon>Thermoplasmata</taxon>
        <taxon>Thermoplasmatales</taxon>
        <taxon>Ferroplasmaceae</taxon>
        <taxon>Ferroplasma</taxon>
    </lineage>
</organism>
<dbReference type="OrthoDB" id="10722at2157"/>